<reference evidence="2" key="1">
    <citation type="submission" date="2016-11" db="EMBL/GenBank/DDBJ databases">
        <authorList>
            <person name="Varghese N."/>
            <person name="Submissions S."/>
        </authorList>
    </citation>
    <scope>NUCLEOTIDE SEQUENCE [LARGE SCALE GENOMIC DNA]</scope>
    <source>
        <strain evidence="2">DSM 12395</strain>
    </source>
</reference>
<organism evidence="1 2">
    <name type="scientific">Desulforamulus putei DSM 12395</name>
    <dbReference type="NCBI Taxonomy" id="1121429"/>
    <lineage>
        <taxon>Bacteria</taxon>
        <taxon>Bacillati</taxon>
        <taxon>Bacillota</taxon>
        <taxon>Clostridia</taxon>
        <taxon>Eubacteriales</taxon>
        <taxon>Peptococcaceae</taxon>
        <taxon>Desulforamulus</taxon>
    </lineage>
</organism>
<evidence type="ECO:0000313" key="2">
    <source>
        <dbReference type="Proteomes" id="UP000184148"/>
    </source>
</evidence>
<dbReference type="RefSeq" id="WP_073239341.1">
    <property type="nucleotide sequence ID" value="NZ_FQUY01000015.1"/>
</dbReference>
<dbReference type="STRING" id="1121429.SAMN02745133_02099"/>
<accession>A0A1M4ZX21</accession>
<dbReference type="OrthoDB" id="1787490at2"/>
<sequence>MSSLSYPERTEARVAGNKLLDQLINRLENGAGIKISTEYKGVLERTVTAGDFCAAYPHLNRDVVMASMLLFPLVKEGRLPAGLQGVMEVLEDMDIEEKFNILNVLVAAQTDFARGEAKIVQYFCHS</sequence>
<dbReference type="EMBL" id="FQUY01000015">
    <property type="protein sequence ID" value="SHF22166.1"/>
    <property type="molecule type" value="Genomic_DNA"/>
</dbReference>
<protein>
    <submittedName>
        <fullName evidence="1">Uncharacterized protein</fullName>
    </submittedName>
</protein>
<name>A0A1M4ZX21_9FIRM</name>
<dbReference type="Proteomes" id="UP000184148">
    <property type="component" value="Unassembled WGS sequence"/>
</dbReference>
<keyword evidence="2" id="KW-1185">Reference proteome</keyword>
<proteinExistence type="predicted"/>
<evidence type="ECO:0000313" key="1">
    <source>
        <dbReference type="EMBL" id="SHF22166.1"/>
    </source>
</evidence>
<gene>
    <name evidence="1" type="ORF">SAMN02745133_02099</name>
</gene>
<dbReference type="AlphaFoldDB" id="A0A1M4ZX21"/>